<evidence type="ECO:0000256" key="1">
    <source>
        <dbReference type="SAM" id="Phobius"/>
    </source>
</evidence>
<accession>A0ABQ7UCZ3</accession>
<comment type="caution">
    <text evidence="2">The sequence shown here is derived from an EMBL/GenBank/DDBJ whole genome shotgun (WGS) entry which is preliminary data.</text>
</comment>
<evidence type="ECO:0000313" key="2">
    <source>
        <dbReference type="EMBL" id="KAH0743570.1"/>
    </source>
</evidence>
<organism evidence="2 3">
    <name type="scientific">Solanum tuberosum</name>
    <name type="common">Potato</name>
    <dbReference type="NCBI Taxonomy" id="4113"/>
    <lineage>
        <taxon>Eukaryota</taxon>
        <taxon>Viridiplantae</taxon>
        <taxon>Streptophyta</taxon>
        <taxon>Embryophyta</taxon>
        <taxon>Tracheophyta</taxon>
        <taxon>Spermatophyta</taxon>
        <taxon>Magnoliopsida</taxon>
        <taxon>eudicotyledons</taxon>
        <taxon>Gunneridae</taxon>
        <taxon>Pentapetalae</taxon>
        <taxon>asterids</taxon>
        <taxon>lamiids</taxon>
        <taxon>Solanales</taxon>
        <taxon>Solanaceae</taxon>
        <taxon>Solanoideae</taxon>
        <taxon>Solaneae</taxon>
        <taxon>Solanum</taxon>
    </lineage>
</organism>
<keyword evidence="1" id="KW-0812">Transmembrane</keyword>
<keyword evidence="3" id="KW-1185">Reference proteome</keyword>
<keyword evidence="1" id="KW-0472">Membrane</keyword>
<gene>
    <name evidence="2" type="ORF">KY290_031563</name>
</gene>
<protein>
    <submittedName>
        <fullName evidence="2">Uncharacterized protein</fullName>
    </submittedName>
</protein>
<dbReference type="Proteomes" id="UP000826656">
    <property type="component" value="Unassembled WGS sequence"/>
</dbReference>
<feature type="transmembrane region" description="Helical" evidence="1">
    <location>
        <begin position="142"/>
        <end position="162"/>
    </location>
</feature>
<dbReference type="EMBL" id="JAIVGD010000023">
    <property type="protein sequence ID" value="KAH0743570.1"/>
    <property type="molecule type" value="Genomic_DNA"/>
</dbReference>
<evidence type="ECO:0000313" key="3">
    <source>
        <dbReference type="Proteomes" id="UP000826656"/>
    </source>
</evidence>
<sequence length="235" mass="26551">MERLHAKDFINLVNSSSFISEGELFDASQYAFFGGDVEKVELGGLLEDNDNCIHALGDRSGDDEVSEYHLFEKDEGSVLGSLSDIDDLTITFSKLNRNVTGPWHPGLGVIGDCGSESFFREIFHFDCTFYYHLRSLFATKKFHCFFFLAHLLLVLVLSKLIYLSSMPHSNCVLSSTLLQFDSFIVTKVAFLEEFKIGQIVVVASELHFQPRVWEFESPREQSGNPLLVTVVSWAE</sequence>
<name>A0ABQ7UCZ3_SOLTU</name>
<reference evidence="2 3" key="1">
    <citation type="journal article" date="2021" name="bioRxiv">
        <title>Chromosome-scale and haplotype-resolved genome assembly of a tetraploid potato cultivar.</title>
        <authorList>
            <person name="Sun H."/>
            <person name="Jiao W.-B."/>
            <person name="Krause K."/>
            <person name="Campoy J.A."/>
            <person name="Goel M."/>
            <person name="Folz-Donahue K."/>
            <person name="Kukat C."/>
            <person name="Huettel B."/>
            <person name="Schneeberger K."/>
        </authorList>
    </citation>
    <scope>NUCLEOTIDE SEQUENCE [LARGE SCALE GENOMIC DNA]</scope>
    <source>
        <strain evidence="2">SolTubOtavaFocal</strain>
        <tissue evidence="2">Leaves</tissue>
    </source>
</reference>
<proteinExistence type="predicted"/>
<keyword evidence="1" id="KW-1133">Transmembrane helix</keyword>